<sequence length="321" mass="36346">MGCNNREKSKQNSPKDLIMAMEEWETMKSTSRGKVDAEEIATSPEWRRDNWRLPEQAFNTVAMSPREVTTSGTQVPNSSEKPITTSVKFDPSTPWGFSASTWYGAKTSRALNKPLADGWSRQNRDCRKPAALEDHPIFATYKRGYMMRNVDLLTKQTIHQKPNLDTNKLVVGLGGLGPTECWRHSKRKVPITQPVFFLQNRGLMTVNLRLPSVGSPGLTRVARGWCSDSSRVTASSSWGTKGLKIGPGFRCTCMYPGHGHTRELQIDNPIRMNSYTRTMTVDHDSKFSTLLKNLKSAYDSDMRWKSIAHFKFTRRVVNAIR</sequence>
<keyword evidence="4" id="KW-1185">Reference proteome</keyword>
<dbReference type="Gramene" id="Pp3c1_12715V3.1">
    <property type="protein sequence ID" value="Pp3c1_12715V3.1"/>
    <property type="gene ID" value="Pp3c1_12715"/>
</dbReference>
<gene>
    <name evidence="2" type="ORF">PHYPA_000578</name>
</gene>
<organism evidence="2">
    <name type="scientific">Physcomitrium patens</name>
    <name type="common">Spreading-leaved earth moss</name>
    <name type="synonym">Physcomitrella patens</name>
    <dbReference type="NCBI Taxonomy" id="3218"/>
    <lineage>
        <taxon>Eukaryota</taxon>
        <taxon>Viridiplantae</taxon>
        <taxon>Streptophyta</taxon>
        <taxon>Embryophyta</taxon>
        <taxon>Bryophyta</taxon>
        <taxon>Bryophytina</taxon>
        <taxon>Bryopsida</taxon>
        <taxon>Funariidae</taxon>
        <taxon>Funariales</taxon>
        <taxon>Funariaceae</taxon>
        <taxon>Physcomitrium</taxon>
    </lineage>
</organism>
<evidence type="ECO:0000256" key="1">
    <source>
        <dbReference type="SAM" id="MobiDB-lite"/>
    </source>
</evidence>
<protein>
    <submittedName>
        <fullName evidence="2 3">Uncharacterized protein</fullName>
    </submittedName>
</protein>
<reference evidence="2 4" key="2">
    <citation type="journal article" date="2018" name="Plant J.">
        <title>The Physcomitrella patens chromosome-scale assembly reveals moss genome structure and evolution.</title>
        <authorList>
            <person name="Lang D."/>
            <person name="Ullrich K.K."/>
            <person name="Murat F."/>
            <person name="Fuchs J."/>
            <person name="Jenkins J."/>
            <person name="Haas F.B."/>
            <person name="Piednoel M."/>
            <person name="Gundlach H."/>
            <person name="Van Bel M."/>
            <person name="Meyberg R."/>
            <person name="Vives C."/>
            <person name="Morata J."/>
            <person name="Symeonidi A."/>
            <person name="Hiss M."/>
            <person name="Muchero W."/>
            <person name="Kamisugi Y."/>
            <person name="Saleh O."/>
            <person name="Blanc G."/>
            <person name="Decker E.L."/>
            <person name="van Gessel N."/>
            <person name="Grimwood J."/>
            <person name="Hayes R.D."/>
            <person name="Graham S.W."/>
            <person name="Gunter L.E."/>
            <person name="McDaniel S.F."/>
            <person name="Hoernstein S.N.W."/>
            <person name="Larsson A."/>
            <person name="Li F.W."/>
            <person name="Perroud P.F."/>
            <person name="Phillips J."/>
            <person name="Ranjan P."/>
            <person name="Rokshar D.S."/>
            <person name="Rothfels C.J."/>
            <person name="Schneider L."/>
            <person name="Shu S."/>
            <person name="Stevenson D.W."/>
            <person name="Thummler F."/>
            <person name="Tillich M."/>
            <person name="Villarreal Aguilar J.C."/>
            <person name="Widiez T."/>
            <person name="Wong G.K."/>
            <person name="Wymore A."/>
            <person name="Zhang Y."/>
            <person name="Zimmer A.D."/>
            <person name="Quatrano R.S."/>
            <person name="Mayer K.F.X."/>
            <person name="Goodstein D."/>
            <person name="Casacuberta J.M."/>
            <person name="Vandepoele K."/>
            <person name="Reski R."/>
            <person name="Cuming A.C."/>
            <person name="Tuskan G.A."/>
            <person name="Maumus F."/>
            <person name="Salse J."/>
            <person name="Schmutz J."/>
            <person name="Rensing S.A."/>
        </authorList>
    </citation>
    <scope>NUCLEOTIDE SEQUENCE [LARGE SCALE GENOMIC DNA]</scope>
    <source>
        <strain evidence="3 4">cv. Gransden 2004</strain>
    </source>
</reference>
<dbReference type="EnsemblPlants" id="Pp3c1_12715V3.1">
    <property type="protein sequence ID" value="Pp3c1_12715V3.1"/>
    <property type="gene ID" value="Pp3c1_12715"/>
</dbReference>
<evidence type="ECO:0000313" key="2">
    <source>
        <dbReference type="EMBL" id="PNR62154.1"/>
    </source>
</evidence>
<reference evidence="3" key="3">
    <citation type="submission" date="2020-12" db="UniProtKB">
        <authorList>
            <consortium name="EnsemblPlants"/>
        </authorList>
    </citation>
    <scope>IDENTIFICATION</scope>
</reference>
<reference evidence="2 4" key="1">
    <citation type="journal article" date="2008" name="Science">
        <title>The Physcomitrella genome reveals evolutionary insights into the conquest of land by plants.</title>
        <authorList>
            <person name="Rensing S."/>
            <person name="Lang D."/>
            <person name="Zimmer A."/>
            <person name="Terry A."/>
            <person name="Salamov A."/>
            <person name="Shapiro H."/>
            <person name="Nishiyama T."/>
            <person name="Perroud P.-F."/>
            <person name="Lindquist E."/>
            <person name="Kamisugi Y."/>
            <person name="Tanahashi T."/>
            <person name="Sakakibara K."/>
            <person name="Fujita T."/>
            <person name="Oishi K."/>
            <person name="Shin-I T."/>
            <person name="Kuroki Y."/>
            <person name="Toyoda A."/>
            <person name="Suzuki Y."/>
            <person name="Hashimoto A."/>
            <person name="Yamaguchi K."/>
            <person name="Sugano A."/>
            <person name="Kohara Y."/>
            <person name="Fujiyama A."/>
            <person name="Anterola A."/>
            <person name="Aoki S."/>
            <person name="Ashton N."/>
            <person name="Barbazuk W.B."/>
            <person name="Barker E."/>
            <person name="Bennetzen J."/>
            <person name="Bezanilla M."/>
            <person name="Blankenship R."/>
            <person name="Cho S.H."/>
            <person name="Dutcher S."/>
            <person name="Estelle M."/>
            <person name="Fawcett J.A."/>
            <person name="Gundlach H."/>
            <person name="Hanada K."/>
            <person name="Heyl A."/>
            <person name="Hicks K.A."/>
            <person name="Hugh J."/>
            <person name="Lohr M."/>
            <person name="Mayer K."/>
            <person name="Melkozernov A."/>
            <person name="Murata T."/>
            <person name="Nelson D."/>
            <person name="Pils B."/>
            <person name="Prigge M."/>
            <person name="Reiss B."/>
            <person name="Renner T."/>
            <person name="Rombauts S."/>
            <person name="Rushton P."/>
            <person name="Sanderfoot A."/>
            <person name="Schween G."/>
            <person name="Shiu S.-H."/>
            <person name="Stueber K."/>
            <person name="Theodoulou F.L."/>
            <person name="Tu H."/>
            <person name="Van de Peer Y."/>
            <person name="Verrier P.J."/>
            <person name="Waters E."/>
            <person name="Wood A."/>
            <person name="Yang L."/>
            <person name="Cove D."/>
            <person name="Cuming A."/>
            <person name="Hasebe M."/>
            <person name="Lucas S."/>
            <person name="Mishler D.B."/>
            <person name="Reski R."/>
            <person name="Grigoriev I."/>
            <person name="Quatrano R.S."/>
            <person name="Boore J.L."/>
        </authorList>
    </citation>
    <scope>NUCLEOTIDE SEQUENCE [LARGE SCALE GENOMIC DNA]</scope>
    <source>
        <strain evidence="3 4">cv. Gransden 2004</strain>
    </source>
</reference>
<feature type="region of interest" description="Disordered" evidence="1">
    <location>
        <begin position="66"/>
        <end position="87"/>
    </location>
</feature>
<dbReference type="InParanoid" id="A0A2K1L836"/>
<proteinExistence type="predicted"/>
<dbReference type="Proteomes" id="UP000006727">
    <property type="component" value="Chromosome 1"/>
</dbReference>
<evidence type="ECO:0000313" key="3">
    <source>
        <dbReference type="EnsemblPlants" id="Pp3c1_12715V3.1"/>
    </source>
</evidence>
<evidence type="ECO:0000313" key="4">
    <source>
        <dbReference type="Proteomes" id="UP000006727"/>
    </source>
</evidence>
<name>A0A2K1L836_PHYPA</name>
<dbReference type="EMBL" id="ABEU02000001">
    <property type="protein sequence ID" value="PNR62154.1"/>
    <property type="molecule type" value="Genomic_DNA"/>
</dbReference>
<dbReference type="AlphaFoldDB" id="A0A2K1L836"/>
<accession>A0A2K1L836</accession>